<name>A0A0R3MF56_9BRAD</name>
<accession>A0A0R3MF56</accession>
<evidence type="ECO:0000313" key="2">
    <source>
        <dbReference type="Proteomes" id="UP000052023"/>
    </source>
</evidence>
<protein>
    <submittedName>
        <fullName evidence="1">Uncharacterized protein</fullName>
    </submittedName>
</protein>
<organism evidence="1 2">
    <name type="scientific">Bradyrhizobium retamae</name>
    <dbReference type="NCBI Taxonomy" id="1300035"/>
    <lineage>
        <taxon>Bacteria</taxon>
        <taxon>Pseudomonadati</taxon>
        <taxon>Pseudomonadota</taxon>
        <taxon>Alphaproteobacteria</taxon>
        <taxon>Hyphomicrobiales</taxon>
        <taxon>Nitrobacteraceae</taxon>
        <taxon>Bradyrhizobium</taxon>
    </lineage>
</organism>
<keyword evidence="2" id="KW-1185">Reference proteome</keyword>
<dbReference type="Proteomes" id="UP000052023">
    <property type="component" value="Unassembled WGS sequence"/>
</dbReference>
<comment type="caution">
    <text evidence="1">The sequence shown here is derived from an EMBL/GenBank/DDBJ whole genome shotgun (WGS) entry which is preliminary data.</text>
</comment>
<proteinExistence type="predicted"/>
<gene>
    <name evidence="1" type="ORF">CQ13_13425</name>
</gene>
<evidence type="ECO:0000313" key="1">
    <source>
        <dbReference type="EMBL" id="KRR15734.1"/>
    </source>
</evidence>
<sequence length="197" mass="23279">MVDGLLIDVWNNDSQSLNRIEEALRLIKHRDALHYSRVVSNLDRIWVLLLPDAAAHYDRSQNACVMDERFVLLESTTLERIASTIVHEATHARLERWGMLYDEKKRPRIEAICLRRELNFLAGLPDSEPLQEEIKSTLEWCAGDHDFFSDENFQQREEQGQFETLRYLGTPNWLINFLMRLVQRRRERWLRATSAGK</sequence>
<dbReference type="EMBL" id="LLYA01000225">
    <property type="protein sequence ID" value="KRR15734.1"/>
    <property type="molecule type" value="Genomic_DNA"/>
</dbReference>
<reference evidence="1 2" key="1">
    <citation type="submission" date="2014-03" db="EMBL/GenBank/DDBJ databases">
        <title>Bradyrhizobium valentinum sp. nov., isolated from effective nodules of Lupinus mariae-josephae, a lupine endemic of basic-lime soils in Eastern Spain.</title>
        <authorList>
            <person name="Duran D."/>
            <person name="Rey L."/>
            <person name="Navarro A."/>
            <person name="Busquets A."/>
            <person name="Imperial J."/>
            <person name="Ruiz-Argueso T."/>
        </authorList>
    </citation>
    <scope>NUCLEOTIDE SEQUENCE [LARGE SCALE GENOMIC DNA]</scope>
    <source>
        <strain evidence="1 2">Ro19</strain>
    </source>
</reference>
<dbReference type="AlphaFoldDB" id="A0A0R3MF56"/>